<dbReference type="AlphaFoldDB" id="A0A2T1EBD0"/>
<reference evidence="3 4" key="2">
    <citation type="submission" date="2018-03" db="EMBL/GenBank/DDBJ databases">
        <title>The ancient ancestry and fast evolution of plastids.</title>
        <authorList>
            <person name="Moore K.R."/>
            <person name="Magnabosco C."/>
            <person name="Momper L."/>
            <person name="Gold D.A."/>
            <person name="Bosak T."/>
            <person name="Fournier G.P."/>
        </authorList>
    </citation>
    <scope>NUCLEOTIDE SEQUENCE [LARGE SCALE GENOMIC DNA]</scope>
    <source>
        <strain evidence="3 4">ULC18</strain>
    </source>
</reference>
<dbReference type="Gene3D" id="3.40.50.2300">
    <property type="match status" value="2"/>
</dbReference>
<dbReference type="InterPro" id="IPR052910">
    <property type="entry name" value="ABC-Purine-Binding"/>
</dbReference>
<dbReference type="Pfam" id="PF02608">
    <property type="entry name" value="Bmp"/>
    <property type="match status" value="1"/>
</dbReference>
<evidence type="ECO:0000313" key="4">
    <source>
        <dbReference type="Proteomes" id="UP000239576"/>
    </source>
</evidence>
<accession>A0A2T1EBD0</accession>
<dbReference type="RefSeq" id="WP_106256112.1">
    <property type="nucleotide sequence ID" value="NZ_CAWNSW010000006.1"/>
</dbReference>
<dbReference type="EMBL" id="PVWK01000056">
    <property type="protein sequence ID" value="PSB30047.1"/>
    <property type="molecule type" value="Genomic_DNA"/>
</dbReference>
<dbReference type="PANTHER" id="PTHR43208:SF1">
    <property type="entry name" value="ABC TRANSPORTER SUBSTRATE-BINDING PROTEIN"/>
    <property type="match status" value="1"/>
</dbReference>
<dbReference type="OrthoDB" id="9769871at2"/>
<gene>
    <name evidence="3" type="ORF">C7B82_09755</name>
</gene>
<reference evidence="4" key="1">
    <citation type="submission" date="2018-02" db="EMBL/GenBank/DDBJ databases">
        <authorList>
            <person name="Moore K."/>
            <person name="Momper L."/>
        </authorList>
    </citation>
    <scope>NUCLEOTIDE SEQUENCE [LARGE SCALE GENOMIC DNA]</scope>
    <source>
        <strain evidence="4">ULC18</strain>
    </source>
</reference>
<dbReference type="Proteomes" id="UP000239576">
    <property type="component" value="Unassembled WGS sequence"/>
</dbReference>
<dbReference type="InterPro" id="IPR003760">
    <property type="entry name" value="PnrA-like"/>
</dbReference>
<feature type="domain" description="ABC transporter substrate-binding protein PnrA-like" evidence="2">
    <location>
        <begin position="53"/>
        <end position="343"/>
    </location>
</feature>
<evidence type="ECO:0000313" key="3">
    <source>
        <dbReference type="EMBL" id="PSB30047.1"/>
    </source>
</evidence>
<keyword evidence="1" id="KW-0732">Signal</keyword>
<evidence type="ECO:0000256" key="1">
    <source>
        <dbReference type="ARBA" id="ARBA00022729"/>
    </source>
</evidence>
<sequence>MTIGSSSLKRRTVIRGLLAAGAFGATSRFWTGCTPAPPQTQTAPSATAVKTLTIGYIYVGPKDDYGYNQSHAEGEAAVAKVSGVKTVDQASVPETVEVQEVMRNMIKENGVQVLFPASYGYYDPHILKMAVEFPEVQFFHPGALYKEGVHPKNVGSYLGYLLEPAYIAGIVAAYTSKTGKLGYVVPKPIPIVIREVNAFALGARSVKPDLKVQAIFTGDWSLPVKEAEATNSLIDQGADVIISRVDNLKVVITTAEKRGVFSCGYHIDQSSLAPKGYLTGVEWNWAKIYTNYAELISAGKTLMNGGIPHVIRGGLKEEYCKNSPYGPAVSETAKKAADEAKAKFLGGSLVIFKGELKDNKGKVVIPAGKQYTLQDPQLETIDWLVEGVLGDPKNT</sequence>
<comment type="caution">
    <text evidence="3">The sequence shown here is derived from an EMBL/GenBank/DDBJ whole genome shotgun (WGS) entry which is preliminary data.</text>
</comment>
<evidence type="ECO:0000259" key="2">
    <source>
        <dbReference type="Pfam" id="PF02608"/>
    </source>
</evidence>
<organism evidence="3 4">
    <name type="scientific">Stenomitos frigidus ULC18</name>
    <dbReference type="NCBI Taxonomy" id="2107698"/>
    <lineage>
        <taxon>Bacteria</taxon>
        <taxon>Bacillati</taxon>
        <taxon>Cyanobacteriota</taxon>
        <taxon>Cyanophyceae</taxon>
        <taxon>Leptolyngbyales</taxon>
        <taxon>Leptolyngbyaceae</taxon>
        <taxon>Stenomitos</taxon>
    </lineage>
</organism>
<dbReference type="PANTHER" id="PTHR43208">
    <property type="entry name" value="ABC TRANSPORTER SUBSTRATE-BINDING PROTEIN"/>
    <property type="match status" value="1"/>
</dbReference>
<keyword evidence="4" id="KW-1185">Reference proteome</keyword>
<protein>
    <submittedName>
        <fullName evidence="3">BMP family ABC transporter substrate-binding protein</fullName>
    </submittedName>
</protein>
<proteinExistence type="predicted"/>
<dbReference type="GO" id="GO:0005886">
    <property type="term" value="C:plasma membrane"/>
    <property type="evidence" value="ECO:0007669"/>
    <property type="project" value="InterPro"/>
</dbReference>
<name>A0A2T1EBD0_9CYAN</name>
<dbReference type="CDD" id="cd19963">
    <property type="entry name" value="PBP1_BMP-like"/>
    <property type="match status" value="1"/>
</dbReference>